<feature type="transmembrane region" description="Helical" evidence="1">
    <location>
        <begin position="20"/>
        <end position="40"/>
    </location>
</feature>
<keyword evidence="1" id="KW-0812">Transmembrane</keyword>
<dbReference type="AlphaFoldDB" id="A0A853FDJ7"/>
<keyword evidence="1" id="KW-0472">Membrane</keyword>
<proteinExistence type="predicted"/>
<dbReference type="OrthoDB" id="8642119at2"/>
<dbReference type="EMBL" id="JACCEW010000002">
    <property type="protein sequence ID" value="NYT36920.1"/>
    <property type="molecule type" value="Genomic_DNA"/>
</dbReference>
<organism evidence="2 3">
    <name type="scientific">Allopusillimonas soli</name>
    <dbReference type="NCBI Taxonomy" id="659016"/>
    <lineage>
        <taxon>Bacteria</taxon>
        <taxon>Pseudomonadati</taxon>
        <taxon>Pseudomonadota</taxon>
        <taxon>Betaproteobacteria</taxon>
        <taxon>Burkholderiales</taxon>
        <taxon>Alcaligenaceae</taxon>
        <taxon>Allopusillimonas</taxon>
    </lineage>
</organism>
<gene>
    <name evidence="2" type="ORF">H0A68_08550</name>
</gene>
<protein>
    <recommendedName>
        <fullName evidence="4">Pilus assembly protein</fullName>
    </recommendedName>
</protein>
<evidence type="ECO:0000313" key="2">
    <source>
        <dbReference type="EMBL" id="NYT36920.1"/>
    </source>
</evidence>
<keyword evidence="3" id="KW-1185">Reference proteome</keyword>
<comment type="caution">
    <text evidence="2">The sequence shown here is derived from an EMBL/GenBank/DDBJ whole genome shotgun (WGS) entry which is preliminary data.</text>
</comment>
<dbReference type="Proteomes" id="UP000580517">
    <property type="component" value="Unassembled WGS sequence"/>
</dbReference>
<evidence type="ECO:0000256" key="1">
    <source>
        <dbReference type="SAM" id="Phobius"/>
    </source>
</evidence>
<evidence type="ECO:0008006" key="4">
    <source>
        <dbReference type="Google" id="ProtNLM"/>
    </source>
</evidence>
<keyword evidence="1" id="KW-1133">Transmembrane helix</keyword>
<reference evidence="2 3" key="1">
    <citation type="submission" date="2020-07" db="EMBL/GenBank/DDBJ databases">
        <title>Taxonomic revisions and descriptions of new bacterial species based on genomic comparisons in the high-G+C-content subgroup of the family Alcaligenaceae.</title>
        <authorList>
            <person name="Szabo A."/>
            <person name="Felfoldi T."/>
        </authorList>
    </citation>
    <scope>NUCLEOTIDE SEQUENCE [LARGE SCALE GENOMIC DNA]</scope>
    <source>
        <strain evidence="2 3">DSM 25264</strain>
    </source>
</reference>
<name>A0A853FDJ7_9BURK</name>
<sequence length="254" mass="27891">MNPSTWYLRKEFVQRGQALAEGVIVMVLLLALWTAGSLLFRLHDIALSAQHASAYAAFALARTEENMKPGRYDPDTVARFFAGPAHAWRTLAGHHMLAQQNLGMHTTHNDTLPTLVQVGGADGQARTLRGDWGIEDAGVLTVQSHTRPDASFLLRHLGAAPTIRRHTAILAGAGHADTATVTQRRLAQSWLGWRSPASTSLGLARHLGSRMSAVDAAWKRPLPLYDWLTPWAEEVPDGQYMPDRRRTSGAEHEG</sequence>
<accession>A0A853FDJ7</accession>
<dbReference type="RefSeq" id="WP_129968845.1">
    <property type="nucleotide sequence ID" value="NZ_JACCEW010000002.1"/>
</dbReference>
<evidence type="ECO:0000313" key="3">
    <source>
        <dbReference type="Proteomes" id="UP000580517"/>
    </source>
</evidence>